<dbReference type="SMART" id="SM00271">
    <property type="entry name" value="DnaJ"/>
    <property type="match status" value="1"/>
</dbReference>
<accession>A0A423VQ23</accession>
<dbReference type="OrthoDB" id="10250354at2759"/>
<sequence length="566" mass="64245">MNAPLPPDPYKALGVEPNADPANIKTAYRKLVLKCHPDKFPDPTLKALKQEEFQRVQQAYEILGNEDRKREYDLEVQAKRLKDELSKRGGSTTNGPSGSRYCNVHVRTAEPPAGWSPSSKHSPPKSNSHKPYSGLFSQSWENEIPSRSKAHYDEGRTARRAASYEKPKREESRDRRRRFEEDRERERRREQEEEDIKRERRQKEREERDSRAREHDREARLKADAKADKKLRERERAEREAAKRKQEAEEKTRAKTKPYVEHSGFSDDDDTRKSPSKKPSKKHDSPTREKPSTKQRERLGSRDEGLVGDKNQSADDKLQSAMAFAAQYVQETKNKANKSPPKVAQDMPAYSAAYPDPNEKFAAAAKRRGSGDGKHVKGEPVIVDAPGPSKERPDTVNVPPTQQAPPRLQKSYTMPPGRMPQVQTAAHPTPPRGPPVAPGLNRSYTMQPDHFDGAGGRASGEKHRSSRRRASFNEDDYFDDRHTYQPPQNVRKFSVSRDKGAAPRTMETKYKDPYGPSASAPFSKVKTAPTYGPEHVSTAKRYGNDEVLTSDYMPPSYADYPTQAAY</sequence>
<proteinExistence type="predicted"/>
<feature type="compositionally biased region" description="Basic and acidic residues" evidence="1">
    <location>
        <begin position="282"/>
        <end position="318"/>
    </location>
</feature>
<dbReference type="AlphaFoldDB" id="A0A423VQ23"/>
<dbReference type="PANTHER" id="PTHR24074">
    <property type="entry name" value="CO-CHAPERONE PROTEIN DJLA"/>
    <property type="match status" value="1"/>
</dbReference>
<feature type="region of interest" description="Disordered" evidence="1">
    <location>
        <begin position="547"/>
        <end position="566"/>
    </location>
</feature>
<name>A0A423VQ23_CYTCH</name>
<dbReference type="EMBL" id="LJZO01000034">
    <property type="protein sequence ID" value="ROV93135.1"/>
    <property type="molecule type" value="Genomic_DNA"/>
</dbReference>
<feature type="region of interest" description="Disordered" evidence="1">
    <location>
        <begin position="80"/>
        <end position="319"/>
    </location>
</feature>
<feature type="region of interest" description="Disordered" evidence="1">
    <location>
        <begin position="364"/>
        <end position="538"/>
    </location>
</feature>
<dbReference type="InterPro" id="IPR018253">
    <property type="entry name" value="DnaJ_domain_CS"/>
</dbReference>
<feature type="compositionally biased region" description="Pro residues" evidence="1">
    <location>
        <begin position="428"/>
        <end position="437"/>
    </location>
</feature>
<evidence type="ECO:0000256" key="1">
    <source>
        <dbReference type="SAM" id="MobiDB-lite"/>
    </source>
</evidence>
<evidence type="ECO:0000313" key="4">
    <source>
        <dbReference type="Proteomes" id="UP000284375"/>
    </source>
</evidence>
<dbReference type="PROSITE" id="PS50076">
    <property type="entry name" value="DNAJ_2"/>
    <property type="match status" value="1"/>
</dbReference>
<evidence type="ECO:0000313" key="3">
    <source>
        <dbReference type="EMBL" id="ROV93135.1"/>
    </source>
</evidence>
<dbReference type="PROSITE" id="PS00636">
    <property type="entry name" value="DNAJ_1"/>
    <property type="match status" value="1"/>
</dbReference>
<dbReference type="SUPFAM" id="SSF46565">
    <property type="entry name" value="Chaperone J-domain"/>
    <property type="match status" value="1"/>
</dbReference>
<feature type="compositionally biased region" description="Basic and acidic residues" evidence="1">
    <location>
        <begin position="369"/>
        <end position="378"/>
    </location>
</feature>
<evidence type="ECO:0000259" key="2">
    <source>
        <dbReference type="PROSITE" id="PS50076"/>
    </source>
</evidence>
<dbReference type="Gene3D" id="1.10.287.110">
    <property type="entry name" value="DnaJ domain"/>
    <property type="match status" value="1"/>
</dbReference>
<feature type="domain" description="J" evidence="2">
    <location>
        <begin position="8"/>
        <end position="76"/>
    </location>
</feature>
<dbReference type="InterPro" id="IPR001623">
    <property type="entry name" value="DnaJ_domain"/>
</dbReference>
<feature type="compositionally biased region" description="Low complexity" evidence="1">
    <location>
        <begin position="116"/>
        <end position="133"/>
    </location>
</feature>
<dbReference type="CDD" id="cd06257">
    <property type="entry name" value="DnaJ"/>
    <property type="match status" value="1"/>
</dbReference>
<dbReference type="Pfam" id="PF00226">
    <property type="entry name" value="DnaJ"/>
    <property type="match status" value="1"/>
</dbReference>
<dbReference type="STRING" id="252740.A0A423VQ23"/>
<dbReference type="PRINTS" id="PR00625">
    <property type="entry name" value="JDOMAIN"/>
</dbReference>
<feature type="region of interest" description="Disordered" evidence="1">
    <location>
        <begin position="332"/>
        <end position="351"/>
    </location>
</feature>
<feature type="compositionally biased region" description="Basic and acidic residues" evidence="1">
    <location>
        <begin position="144"/>
        <end position="253"/>
    </location>
</feature>
<dbReference type="InterPro" id="IPR036869">
    <property type="entry name" value="J_dom_sf"/>
</dbReference>
<reference evidence="3 4" key="1">
    <citation type="submission" date="2015-09" db="EMBL/GenBank/DDBJ databases">
        <title>Host preference determinants of Valsa canker pathogens revealed by comparative genomics.</title>
        <authorList>
            <person name="Yin Z."/>
            <person name="Huang L."/>
        </authorList>
    </citation>
    <scope>NUCLEOTIDE SEQUENCE [LARGE SCALE GENOMIC DNA]</scope>
    <source>
        <strain evidence="3 4">YSFL</strain>
    </source>
</reference>
<dbReference type="Proteomes" id="UP000284375">
    <property type="component" value="Unassembled WGS sequence"/>
</dbReference>
<comment type="caution">
    <text evidence="3">The sequence shown here is derived from an EMBL/GenBank/DDBJ whole genome shotgun (WGS) entry which is preliminary data.</text>
</comment>
<gene>
    <name evidence="3" type="ORF">VSDG_07341</name>
</gene>
<feature type="compositionally biased region" description="Basic and acidic residues" evidence="1">
    <location>
        <begin position="495"/>
        <end position="512"/>
    </location>
</feature>
<dbReference type="InterPro" id="IPR050817">
    <property type="entry name" value="DjlA_DnaK_co-chaperone"/>
</dbReference>
<keyword evidence="4" id="KW-1185">Reference proteome</keyword>
<organism evidence="3 4">
    <name type="scientific">Cytospora chrysosperma</name>
    <name type="common">Cytospora canker fungus</name>
    <name type="synonym">Sphaeria chrysosperma</name>
    <dbReference type="NCBI Taxonomy" id="252740"/>
    <lineage>
        <taxon>Eukaryota</taxon>
        <taxon>Fungi</taxon>
        <taxon>Dikarya</taxon>
        <taxon>Ascomycota</taxon>
        <taxon>Pezizomycotina</taxon>
        <taxon>Sordariomycetes</taxon>
        <taxon>Sordariomycetidae</taxon>
        <taxon>Diaporthales</taxon>
        <taxon>Cytosporaceae</taxon>
        <taxon>Cytospora</taxon>
    </lineage>
</organism>
<protein>
    <recommendedName>
        <fullName evidence="2">J domain-containing protein</fullName>
    </recommendedName>
</protein>